<sequence>MAGSVAGSHHVLILFYVLAVAVAAAAQNVTSDEEYWAKRTEEAAEKNRAAFVSDPIAAMNRFNKEVQRATTRRGLRRSYKGPCMATNPIDRCWRCRADWASDRKRLARCAMGFGHKTAGGADGKIYVVTDPTDDDMIIPKRGTLRYGVIQDRPLWITFARDMVITLQQELIGNRFIAPDDVHAKEVTKREYTSYADSKEWVWKSQGDVMLNGAFFNESGGQNERKYDELDMIPAKHGRFVGKLTQFAGTLKCRVGKPC</sequence>
<name>A0AAV5F5S3_ELECO</name>
<dbReference type="Proteomes" id="UP001054889">
    <property type="component" value="Unassembled WGS sequence"/>
</dbReference>
<dbReference type="PRINTS" id="PR00807">
    <property type="entry name" value="AMBALLERGEN"/>
</dbReference>
<dbReference type="GO" id="GO:0030570">
    <property type="term" value="F:pectate lyase activity"/>
    <property type="evidence" value="ECO:0007669"/>
    <property type="project" value="InterPro"/>
</dbReference>
<dbReference type="InterPro" id="IPR012334">
    <property type="entry name" value="Pectin_lyas_fold"/>
</dbReference>
<comment type="similarity">
    <text evidence="1">Belongs to the polysaccharide lyase 1 family.</text>
</comment>
<keyword evidence="3" id="KW-0325">Glycoprotein</keyword>
<dbReference type="PANTHER" id="PTHR31683:SF70">
    <property type="entry name" value="PECTATE LYASE"/>
    <property type="match status" value="1"/>
</dbReference>
<dbReference type="SUPFAM" id="SSF51126">
    <property type="entry name" value="Pectin lyase-like"/>
    <property type="match status" value="2"/>
</dbReference>
<proteinExistence type="inferred from homology"/>
<keyword evidence="7" id="KW-1185">Reference proteome</keyword>
<dbReference type="Pfam" id="PF04431">
    <property type="entry name" value="Pec_lyase_N"/>
    <property type="match status" value="1"/>
</dbReference>
<dbReference type="InterPro" id="IPR018082">
    <property type="entry name" value="AmbAllergen"/>
</dbReference>
<evidence type="ECO:0000256" key="2">
    <source>
        <dbReference type="ARBA" id="ARBA00022729"/>
    </source>
</evidence>
<feature type="chain" id="PRO_5043708406" description="Pectate lyase N-terminal domain-containing protein" evidence="4">
    <location>
        <begin position="27"/>
        <end position="258"/>
    </location>
</feature>
<dbReference type="InterPro" id="IPR011050">
    <property type="entry name" value="Pectin_lyase_fold/virulence"/>
</dbReference>
<keyword evidence="2 4" id="KW-0732">Signal</keyword>
<protein>
    <recommendedName>
        <fullName evidence="5">Pectate lyase N-terminal domain-containing protein</fullName>
    </recommendedName>
</protein>
<evidence type="ECO:0000256" key="4">
    <source>
        <dbReference type="SAM" id="SignalP"/>
    </source>
</evidence>
<gene>
    <name evidence="6" type="primary">gb17919</name>
    <name evidence="6" type="ORF">PR202_gb17919</name>
</gene>
<reference evidence="6" key="1">
    <citation type="journal article" date="2018" name="DNA Res.">
        <title>Multiple hybrid de novo genome assembly of finger millet, an orphan allotetraploid crop.</title>
        <authorList>
            <person name="Hatakeyama M."/>
            <person name="Aluri S."/>
            <person name="Balachadran M.T."/>
            <person name="Sivarajan S.R."/>
            <person name="Patrignani A."/>
            <person name="Gruter S."/>
            <person name="Poveda L."/>
            <person name="Shimizu-Inatsugi R."/>
            <person name="Baeten J."/>
            <person name="Francoijs K.J."/>
            <person name="Nataraja K.N."/>
            <person name="Reddy Y.A.N."/>
            <person name="Phadnis S."/>
            <person name="Ravikumar R.L."/>
            <person name="Schlapbach R."/>
            <person name="Sreeman S.M."/>
            <person name="Shimizu K.K."/>
        </authorList>
    </citation>
    <scope>NUCLEOTIDE SEQUENCE</scope>
</reference>
<reference evidence="6" key="2">
    <citation type="submission" date="2021-12" db="EMBL/GenBank/DDBJ databases">
        <title>Resequencing data analysis of finger millet.</title>
        <authorList>
            <person name="Hatakeyama M."/>
            <person name="Aluri S."/>
            <person name="Balachadran M.T."/>
            <person name="Sivarajan S.R."/>
            <person name="Poveda L."/>
            <person name="Shimizu-Inatsugi R."/>
            <person name="Schlapbach R."/>
            <person name="Sreeman S.M."/>
            <person name="Shimizu K.K."/>
        </authorList>
    </citation>
    <scope>NUCLEOTIDE SEQUENCE</scope>
</reference>
<evidence type="ECO:0000256" key="3">
    <source>
        <dbReference type="ARBA" id="ARBA00023180"/>
    </source>
</evidence>
<dbReference type="Gene3D" id="2.160.20.10">
    <property type="entry name" value="Single-stranded right-handed beta-helix, Pectin lyase-like"/>
    <property type="match status" value="2"/>
</dbReference>
<dbReference type="InterPro" id="IPR045032">
    <property type="entry name" value="PEL"/>
</dbReference>
<evidence type="ECO:0000256" key="1">
    <source>
        <dbReference type="ARBA" id="ARBA00010980"/>
    </source>
</evidence>
<evidence type="ECO:0000313" key="7">
    <source>
        <dbReference type="Proteomes" id="UP001054889"/>
    </source>
</evidence>
<organism evidence="6 7">
    <name type="scientific">Eleusine coracana subsp. coracana</name>
    <dbReference type="NCBI Taxonomy" id="191504"/>
    <lineage>
        <taxon>Eukaryota</taxon>
        <taxon>Viridiplantae</taxon>
        <taxon>Streptophyta</taxon>
        <taxon>Embryophyta</taxon>
        <taxon>Tracheophyta</taxon>
        <taxon>Spermatophyta</taxon>
        <taxon>Magnoliopsida</taxon>
        <taxon>Liliopsida</taxon>
        <taxon>Poales</taxon>
        <taxon>Poaceae</taxon>
        <taxon>PACMAD clade</taxon>
        <taxon>Chloridoideae</taxon>
        <taxon>Cynodonteae</taxon>
        <taxon>Eleusininae</taxon>
        <taxon>Eleusine</taxon>
    </lineage>
</organism>
<comment type="caution">
    <text evidence="6">The sequence shown here is derived from an EMBL/GenBank/DDBJ whole genome shotgun (WGS) entry which is preliminary data.</text>
</comment>
<dbReference type="EMBL" id="BQKI01000081">
    <property type="protein sequence ID" value="GJN29670.1"/>
    <property type="molecule type" value="Genomic_DNA"/>
</dbReference>
<evidence type="ECO:0000259" key="5">
    <source>
        <dbReference type="Pfam" id="PF04431"/>
    </source>
</evidence>
<dbReference type="AlphaFoldDB" id="A0AAV5F5S3"/>
<evidence type="ECO:0000313" key="6">
    <source>
        <dbReference type="EMBL" id="GJN29670.1"/>
    </source>
</evidence>
<feature type="domain" description="Pectate lyase N-terminal" evidence="5">
    <location>
        <begin position="29"/>
        <end position="78"/>
    </location>
</feature>
<dbReference type="PANTHER" id="PTHR31683">
    <property type="entry name" value="PECTATE LYASE 18-RELATED"/>
    <property type="match status" value="1"/>
</dbReference>
<feature type="signal peptide" evidence="4">
    <location>
        <begin position="1"/>
        <end position="26"/>
    </location>
</feature>
<accession>A0AAV5F5S3</accession>
<dbReference type="InterPro" id="IPR007524">
    <property type="entry name" value="Pec_lyase_N"/>
</dbReference>